<keyword evidence="2 8" id="KW-1003">Cell membrane</keyword>
<reference evidence="10 11" key="1">
    <citation type="submission" date="2020-04" db="EMBL/GenBank/DDBJ databases">
        <authorList>
            <person name="Alioto T."/>
            <person name="Alioto T."/>
            <person name="Gomez Garrido J."/>
        </authorList>
    </citation>
    <scope>NUCLEOTIDE SEQUENCE [LARGE SCALE GENOMIC DNA]</scope>
</reference>
<evidence type="ECO:0000256" key="3">
    <source>
        <dbReference type="ARBA" id="ARBA00022692"/>
    </source>
</evidence>
<gene>
    <name evidence="10" type="ORF">CLODIP_2_CD13340</name>
</gene>
<dbReference type="GO" id="GO:0030425">
    <property type="term" value="C:dendrite"/>
    <property type="evidence" value="ECO:0007669"/>
    <property type="project" value="TreeGrafter"/>
</dbReference>
<dbReference type="GO" id="GO:0043025">
    <property type="term" value="C:neuronal cell body"/>
    <property type="evidence" value="ECO:0007669"/>
    <property type="project" value="TreeGrafter"/>
</dbReference>
<dbReference type="AlphaFoldDB" id="A0A8S1CBH3"/>
<dbReference type="GO" id="GO:0050909">
    <property type="term" value="P:sensory perception of taste"/>
    <property type="evidence" value="ECO:0007669"/>
    <property type="project" value="InterPro"/>
</dbReference>
<dbReference type="Pfam" id="PF08395">
    <property type="entry name" value="7tm_7"/>
    <property type="match status" value="2"/>
</dbReference>
<dbReference type="GO" id="GO:0030424">
    <property type="term" value="C:axon"/>
    <property type="evidence" value="ECO:0007669"/>
    <property type="project" value="TreeGrafter"/>
</dbReference>
<keyword evidence="7 8" id="KW-0807">Transducer</keyword>
<dbReference type="GO" id="GO:0007635">
    <property type="term" value="P:chemosensory behavior"/>
    <property type="evidence" value="ECO:0007669"/>
    <property type="project" value="TreeGrafter"/>
</dbReference>
<evidence type="ECO:0000256" key="4">
    <source>
        <dbReference type="ARBA" id="ARBA00022989"/>
    </source>
</evidence>
<evidence type="ECO:0000256" key="2">
    <source>
        <dbReference type="ARBA" id="ARBA00022475"/>
    </source>
</evidence>
<accession>A0A8S1CBH3</accession>
<comment type="subcellular location">
    <subcellularLocation>
        <location evidence="1 8">Cell membrane</location>
        <topology evidence="1 8">Multi-pass membrane protein</topology>
    </subcellularLocation>
</comment>
<feature type="transmembrane region" description="Helical" evidence="8">
    <location>
        <begin position="184"/>
        <end position="206"/>
    </location>
</feature>
<comment type="function">
    <text evidence="8">Gustatory receptor which mediates acceptance or avoidance behavior, depending on its substrates.</text>
</comment>
<evidence type="ECO:0000256" key="9">
    <source>
        <dbReference type="SAM" id="MobiDB-lite"/>
    </source>
</evidence>
<keyword evidence="4 8" id="KW-1133">Transmembrane helix</keyword>
<dbReference type="InterPro" id="IPR013604">
    <property type="entry name" value="7TM_chemorcpt"/>
</dbReference>
<comment type="similarity">
    <text evidence="8">Belongs to the insect chemoreceptor superfamily. Gustatory receptor (GR) family.</text>
</comment>
<keyword evidence="5 8" id="KW-0472">Membrane</keyword>
<dbReference type="GO" id="GO:0007165">
    <property type="term" value="P:signal transduction"/>
    <property type="evidence" value="ECO:0007669"/>
    <property type="project" value="UniProtKB-KW"/>
</dbReference>
<proteinExistence type="inferred from homology"/>
<keyword evidence="6 8" id="KW-0675">Receptor</keyword>
<organism evidence="10 11">
    <name type="scientific">Cloeon dipterum</name>
    <dbReference type="NCBI Taxonomy" id="197152"/>
    <lineage>
        <taxon>Eukaryota</taxon>
        <taxon>Metazoa</taxon>
        <taxon>Ecdysozoa</taxon>
        <taxon>Arthropoda</taxon>
        <taxon>Hexapoda</taxon>
        <taxon>Insecta</taxon>
        <taxon>Pterygota</taxon>
        <taxon>Palaeoptera</taxon>
        <taxon>Ephemeroptera</taxon>
        <taxon>Pisciforma</taxon>
        <taxon>Baetidae</taxon>
        <taxon>Cloeon</taxon>
    </lineage>
</organism>
<evidence type="ECO:0000256" key="8">
    <source>
        <dbReference type="RuleBase" id="RU363108"/>
    </source>
</evidence>
<evidence type="ECO:0000256" key="6">
    <source>
        <dbReference type="ARBA" id="ARBA00023170"/>
    </source>
</evidence>
<dbReference type="PANTHER" id="PTHR21143:SF133">
    <property type="entry name" value="GUSTATORY AND PHEROMONE RECEPTOR 32A-RELATED"/>
    <property type="match status" value="1"/>
</dbReference>
<evidence type="ECO:0000256" key="7">
    <source>
        <dbReference type="ARBA" id="ARBA00023224"/>
    </source>
</evidence>
<feature type="transmembrane region" description="Helical" evidence="8">
    <location>
        <begin position="376"/>
        <end position="398"/>
    </location>
</feature>
<comment type="caution">
    <text evidence="10">The sequence shown here is derived from an EMBL/GenBank/DDBJ whole genome shotgun (WGS) entry which is preliminary data.</text>
</comment>
<dbReference type="OrthoDB" id="6366728at2759"/>
<protein>
    <recommendedName>
        <fullName evidence="8">Gustatory receptor</fullName>
    </recommendedName>
</protein>
<evidence type="ECO:0000313" key="11">
    <source>
        <dbReference type="Proteomes" id="UP000494165"/>
    </source>
</evidence>
<name>A0A8S1CBH3_9INSE</name>
<keyword evidence="3 8" id="KW-0812">Transmembrane</keyword>
<dbReference type="PANTHER" id="PTHR21143">
    <property type="entry name" value="INVERTEBRATE GUSTATORY RECEPTOR"/>
    <property type="match status" value="1"/>
</dbReference>
<feature type="region of interest" description="Disordered" evidence="9">
    <location>
        <begin position="519"/>
        <end position="541"/>
    </location>
</feature>
<feature type="transmembrane region" description="Helical" evidence="8">
    <location>
        <begin position="418"/>
        <end position="440"/>
    </location>
</feature>
<keyword evidence="11" id="KW-1185">Reference proteome</keyword>
<evidence type="ECO:0000313" key="10">
    <source>
        <dbReference type="EMBL" id="CAB3366917.1"/>
    </source>
</evidence>
<dbReference type="Proteomes" id="UP000494165">
    <property type="component" value="Unassembled WGS sequence"/>
</dbReference>
<feature type="transmembrane region" description="Helical" evidence="8">
    <location>
        <begin position="86"/>
        <end position="105"/>
    </location>
</feature>
<sequence length="541" mass="59719">MIDIKGLYNQKENMDSDTISTASSSEGTTSEESWSGVFGATGLLLQTSRALGILPAEAAKNKPSHISVGKEKEPSQIYKPNSSTRVYSFLLYLVGIGLGCVSIYYRTTAMLALIESKQEDTNKDVESVNLYFKLAYTLFTLLFCVIYALFSRFTSESFGNIFTCIDQVDESFHFSDHAPGAKRVIYQLLFSALVLPLAASDCYSMITEFRLTEAPVWAHVGFAMHFLALLANVVVEQQFIAMCLALKERFEFLNLNLISLQPLVFPEYEHADVKFKTADFNEQLFAIARSEFAGALKYNKQKMNEGFTSTHRSGLVTPGGPYVRSAWGKETTANPINPINTGSLFESPPVSLKARLALLRRVHDSLSDIMGQVNGLYGGCLLASISFIFCGVLSLSYYVVNNALYPKPGGGNSVVISLVQSILWLLYLSSRLIALAWACASTTKEAQRAGPLHQKLTRRTLDSSTKEELHLFSTQLLQRDIGFSVCGLFPLDFTLLYTVAGAVTTYLVILIQFQSVQPNPKNQNVTSSNTISPMSTTQKSK</sequence>
<evidence type="ECO:0000256" key="1">
    <source>
        <dbReference type="ARBA" id="ARBA00004651"/>
    </source>
</evidence>
<evidence type="ECO:0000256" key="5">
    <source>
        <dbReference type="ARBA" id="ARBA00023136"/>
    </source>
</evidence>
<dbReference type="GO" id="GO:0005886">
    <property type="term" value="C:plasma membrane"/>
    <property type="evidence" value="ECO:0007669"/>
    <property type="project" value="UniProtKB-SubCell"/>
</dbReference>
<feature type="transmembrane region" description="Helical" evidence="8">
    <location>
        <begin position="130"/>
        <end position="150"/>
    </location>
</feature>
<comment type="caution">
    <text evidence="8">Lacks conserved residue(s) required for the propagation of feature annotation.</text>
</comment>
<dbReference type="EMBL" id="CADEPI010000027">
    <property type="protein sequence ID" value="CAB3366917.1"/>
    <property type="molecule type" value="Genomic_DNA"/>
</dbReference>
<dbReference type="GO" id="GO:0008049">
    <property type="term" value="P:male courtship behavior"/>
    <property type="evidence" value="ECO:0007669"/>
    <property type="project" value="TreeGrafter"/>
</dbReference>